<evidence type="ECO:0000313" key="4">
    <source>
        <dbReference type="Proteomes" id="UP000326170"/>
    </source>
</evidence>
<dbReference type="Gene3D" id="3.20.20.105">
    <property type="entry name" value="Queuine tRNA-ribosyltransferase-like"/>
    <property type="match status" value="1"/>
</dbReference>
<dbReference type="EMBL" id="CP045489">
    <property type="protein sequence ID" value="QFU84566.1"/>
    <property type="molecule type" value="Genomic_DNA"/>
</dbReference>
<gene>
    <name evidence="3" type="ORF">GCU68_16940</name>
</gene>
<keyword evidence="3" id="KW-0614">Plasmid</keyword>
<dbReference type="Proteomes" id="UP000326170">
    <property type="component" value="Plasmid unnamed1"/>
</dbReference>
<name>A0A5P9P8X2_9EURY</name>
<keyword evidence="3" id="KW-0808">Transferase</keyword>
<keyword evidence="4" id="KW-1185">Reference proteome</keyword>
<dbReference type="SUPFAM" id="SSF51713">
    <property type="entry name" value="tRNA-guanine transglycosylase"/>
    <property type="match status" value="1"/>
</dbReference>
<feature type="domain" description="tRNA-guanine(15) transglycosylase-like" evidence="2">
    <location>
        <begin position="24"/>
        <end position="234"/>
    </location>
</feature>
<dbReference type="EC" id="2.4.2.-" evidence="3"/>
<dbReference type="Pfam" id="PF01702">
    <property type="entry name" value="TGT"/>
    <property type="match status" value="1"/>
</dbReference>
<protein>
    <submittedName>
        <fullName evidence="3">tRNA-guanine transglycosylase</fullName>
        <ecNumber evidence="3">2.4.2.-</ecNumber>
    </submittedName>
</protein>
<accession>A0A5P9P8X2</accession>
<proteinExistence type="predicted"/>
<dbReference type="NCBIfam" id="TIGR00449">
    <property type="entry name" value="tgt_general"/>
    <property type="match status" value="1"/>
</dbReference>
<dbReference type="PANTHER" id="PTHR46499">
    <property type="entry name" value="QUEUINE TRNA-RIBOSYLTRANSFERASE"/>
    <property type="match status" value="1"/>
</dbReference>
<geneLocation type="plasmid" evidence="3 4">
    <name>unnamed1</name>
</geneLocation>
<dbReference type="GO" id="GO:0005737">
    <property type="term" value="C:cytoplasm"/>
    <property type="evidence" value="ECO:0007669"/>
    <property type="project" value="TreeGrafter"/>
</dbReference>
<dbReference type="InterPro" id="IPR050076">
    <property type="entry name" value="ArchSynthase1/Queuine_TRR"/>
</dbReference>
<dbReference type="InterPro" id="IPR002616">
    <property type="entry name" value="tRNA_ribo_trans-like"/>
</dbReference>
<evidence type="ECO:0000259" key="2">
    <source>
        <dbReference type="Pfam" id="PF01702"/>
    </source>
</evidence>
<dbReference type="InterPro" id="IPR036511">
    <property type="entry name" value="TGT-like_sf"/>
</dbReference>
<keyword evidence="1" id="KW-0819">tRNA processing</keyword>
<dbReference type="GO" id="GO:0002099">
    <property type="term" value="P:tRNA wobble guanine modification"/>
    <property type="evidence" value="ECO:0007669"/>
    <property type="project" value="TreeGrafter"/>
</dbReference>
<dbReference type="PANTHER" id="PTHR46499:SF1">
    <property type="entry name" value="QUEUINE TRNA-RIBOSYLTRANSFERASE"/>
    <property type="match status" value="1"/>
</dbReference>
<dbReference type="AlphaFoldDB" id="A0A5P9P8X2"/>
<evidence type="ECO:0000313" key="3">
    <source>
        <dbReference type="EMBL" id="QFU84566.1"/>
    </source>
</evidence>
<dbReference type="GO" id="GO:0016757">
    <property type="term" value="F:glycosyltransferase activity"/>
    <property type="evidence" value="ECO:0007669"/>
    <property type="project" value="UniProtKB-KW"/>
</dbReference>
<reference evidence="3 4" key="1">
    <citation type="journal article" date="2007" name="Int. J. Syst. Evol. Microbiol.">
        <title>Natronorubrum sulfidifaciens sp. nov., an extremely haloalkaliphilic archaeon isolated from Aiding salt lake in Xin-Jiang, China.</title>
        <authorList>
            <person name="Cui H.L."/>
            <person name="Tohty D."/>
            <person name="Liu H.C."/>
            <person name="Liu S.J."/>
            <person name="Oren A."/>
            <person name="Zhou P.J."/>
        </authorList>
    </citation>
    <scope>NUCLEOTIDE SEQUENCE [LARGE SCALE GENOMIC DNA]</scope>
    <source>
        <strain evidence="3 4">7-3</strain>
        <plasmid evidence="3">unnamed1</plasmid>
    </source>
</reference>
<evidence type="ECO:0000256" key="1">
    <source>
        <dbReference type="ARBA" id="ARBA00022694"/>
    </source>
</evidence>
<keyword evidence="3" id="KW-0328">Glycosyltransferase</keyword>
<dbReference type="KEGG" id="nas:GCU68_16940"/>
<organism evidence="3 4">
    <name type="scientific">Natronorubrum aibiense</name>
    <dbReference type="NCBI Taxonomy" id="348826"/>
    <lineage>
        <taxon>Archaea</taxon>
        <taxon>Methanobacteriati</taxon>
        <taxon>Methanobacteriota</taxon>
        <taxon>Stenosarchaea group</taxon>
        <taxon>Halobacteria</taxon>
        <taxon>Halobacteriales</taxon>
        <taxon>Natrialbaceae</taxon>
        <taxon>Natronorubrum</taxon>
    </lineage>
</organism>
<sequence>MGVPENTIVYADSGGYDFSQTEPDTTPRETLETQRLFEADIFGTVDIPLSRENRAAENQRRIEQSIELALEASDRHDGDELLLASVHGYDPETVRNSIQYLESRGDFDGYALGSLVPVRTDYEKVTKLVLAARTATDKHLHVYGLGGLVYQPLLLYLGVDSFDSSAFIRSAGNRNYLLPGFGGEELWNIDDLEYLPCPCPVCGSRTLDDIREDRDALVRHNLWALAAELRRFRYVAAAGKDIENYLDLRFQGNKVTQRAYRIAKQQVRRLA</sequence>